<dbReference type="Proteomes" id="UP000192666">
    <property type="component" value="Unassembled WGS sequence"/>
</dbReference>
<reference evidence="1 2" key="1">
    <citation type="submission" date="2017-03" db="EMBL/GenBank/DDBJ databases">
        <title>Maternal inheritance of bifidobacteria.</title>
        <authorList>
            <person name="Lugli G.A."/>
            <person name="Duranti S."/>
            <person name="Milani C."/>
            <person name="Mancabelli L."/>
        </authorList>
    </citation>
    <scope>NUCLEOTIDE SEQUENCE [LARGE SCALE GENOMIC DNA]</scope>
    <source>
        <strain evidence="1 2">1899B</strain>
    </source>
</reference>
<sequence>MCVLLFGLGGLLVNPIVDVGDRLVKGCFGGFAVFGIYRLTISAPNGQSASLAILNDCNPNGIPIMVMQLSTPAPR</sequence>
<name>A0A1V8PPW1_9BIFI</name>
<dbReference type="EMBL" id="NAQA01000003">
    <property type="protein sequence ID" value="OQM50706.1"/>
    <property type="molecule type" value="Genomic_DNA"/>
</dbReference>
<comment type="caution">
    <text evidence="1">The sequence shown here is derived from an EMBL/GenBank/DDBJ whole genome shotgun (WGS) entry which is preliminary data.</text>
</comment>
<dbReference type="AlphaFoldDB" id="A0A1V8PPW1"/>
<proteinExistence type="predicted"/>
<gene>
    <name evidence="1" type="ORF">B5782_0653</name>
</gene>
<accession>A0A1V8PPW1</accession>
<evidence type="ECO:0000313" key="1">
    <source>
        <dbReference type="EMBL" id="OQM50706.1"/>
    </source>
</evidence>
<organism evidence="1 2">
    <name type="scientific">Bifidobacterium catenulatum</name>
    <dbReference type="NCBI Taxonomy" id="1686"/>
    <lineage>
        <taxon>Bacteria</taxon>
        <taxon>Bacillati</taxon>
        <taxon>Actinomycetota</taxon>
        <taxon>Actinomycetes</taxon>
        <taxon>Bifidobacteriales</taxon>
        <taxon>Bifidobacteriaceae</taxon>
        <taxon>Bifidobacterium</taxon>
    </lineage>
</organism>
<protein>
    <submittedName>
        <fullName evidence="1">Uncharacterized protein</fullName>
    </submittedName>
</protein>
<evidence type="ECO:0000313" key="2">
    <source>
        <dbReference type="Proteomes" id="UP000192666"/>
    </source>
</evidence>